<dbReference type="AlphaFoldDB" id="A0A2I1FR20"/>
<organism evidence="1 2">
    <name type="scientific">Rhizophagus irregularis</name>
    <dbReference type="NCBI Taxonomy" id="588596"/>
    <lineage>
        <taxon>Eukaryota</taxon>
        <taxon>Fungi</taxon>
        <taxon>Fungi incertae sedis</taxon>
        <taxon>Mucoromycota</taxon>
        <taxon>Glomeromycotina</taxon>
        <taxon>Glomeromycetes</taxon>
        <taxon>Glomerales</taxon>
        <taxon>Glomeraceae</taxon>
        <taxon>Rhizophagus</taxon>
    </lineage>
</organism>
<dbReference type="EMBL" id="LLXH01009128">
    <property type="protein sequence ID" value="PKC50761.1"/>
    <property type="molecule type" value="Genomic_DNA"/>
</dbReference>
<dbReference type="VEuPathDB" id="FungiDB:RhiirA1_485433"/>
<accession>A0A2I1FR20</accession>
<dbReference type="OrthoDB" id="2489157at2759"/>
<dbReference type="Proteomes" id="UP000232688">
    <property type="component" value="Unassembled WGS sequence"/>
</dbReference>
<reference evidence="1 2" key="2">
    <citation type="submission" date="2017-10" db="EMBL/GenBank/DDBJ databases">
        <title>Genome analyses suggest a sexual origin of heterokaryosis in a supposedly ancient asexual fungus.</title>
        <authorList>
            <person name="Corradi N."/>
            <person name="Sedzielewska K."/>
            <person name="Noel J."/>
            <person name="Charron P."/>
            <person name="Farinelli L."/>
            <person name="Marton T."/>
            <person name="Kruger M."/>
            <person name="Pelin A."/>
            <person name="Brachmann A."/>
            <person name="Corradi N."/>
        </authorList>
    </citation>
    <scope>NUCLEOTIDE SEQUENCE [LARGE SCALE GENOMIC DNA]</scope>
    <source>
        <strain evidence="1 2">A1</strain>
    </source>
</reference>
<reference evidence="1 2" key="1">
    <citation type="submission" date="2017-10" db="EMBL/GenBank/DDBJ databases">
        <title>Extensive intraspecific genome diversity in a model arbuscular mycorrhizal fungus.</title>
        <authorList>
            <person name="Chen E.C.H."/>
            <person name="Morin E."/>
            <person name="Baudet D."/>
            <person name="Noel J."/>
            <person name="Ndikumana S."/>
            <person name="Charron P."/>
            <person name="St-Onge C."/>
            <person name="Giorgi J."/>
            <person name="Grigoriev I.V."/>
            <person name="Roux C."/>
            <person name="Martin F.M."/>
            <person name="Corradi N."/>
        </authorList>
    </citation>
    <scope>NUCLEOTIDE SEQUENCE [LARGE SCALE GENOMIC DNA]</scope>
    <source>
        <strain evidence="1 2">A1</strain>
    </source>
</reference>
<name>A0A2I1FR20_9GLOM</name>
<evidence type="ECO:0000313" key="2">
    <source>
        <dbReference type="Proteomes" id="UP000232688"/>
    </source>
</evidence>
<protein>
    <submittedName>
        <fullName evidence="1">Uncharacterized protein</fullName>
    </submittedName>
</protein>
<comment type="caution">
    <text evidence="1">The sequence shown here is derived from an EMBL/GenBank/DDBJ whole genome shotgun (WGS) entry which is preliminary data.</text>
</comment>
<proteinExistence type="predicted"/>
<gene>
    <name evidence="1" type="ORF">RhiirA1_485433</name>
</gene>
<sequence>MNLFNDEYVRLHPYFRMSVSDVGGHVKTLEYYYEYFADQKNQKDKMKEIETDEEKLKSSLYGVNIGKVMEHVKHRIVNKYQLDNFSNSLSVPLAKAILGLPVGKMEAVKKENVKVEDHELGKFLTYRDLVSMGFVNLVPAKAHYLIRLPYLWVCAIAE</sequence>
<evidence type="ECO:0000313" key="1">
    <source>
        <dbReference type="EMBL" id="PKC50761.1"/>
    </source>
</evidence>